<reference evidence="2 3" key="1">
    <citation type="journal article" date="2018" name="Mar. Genomics">
        <title>Complete genome sequence of Marinifilaceae bacterium strain SPP2, isolated from the Antarctic marine sediment.</title>
        <authorList>
            <person name="Watanabe M."/>
            <person name="Kojima H."/>
            <person name="Fukui M."/>
        </authorList>
    </citation>
    <scope>NUCLEOTIDE SEQUENCE [LARGE SCALE GENOMIC DNA]</scope>
    <source>
        <strain evidence="2 3">SPP2</strain>
    </source>
</reference>
<keyword evidence="3" id="KW-1185">Reference proteome</keyword>
<dbReference type="Gene3D" id="3.40.50.1110">
    <property type="entry name" value="SGNH hydrolase"/>
    <property type="match status" value="1"/>
</dbReference>
<proteinExistence type="predicted"/>
<dbReference type="InterPro" id="IPR051532">
    <property type="entry name" value="Ester_Hydrolysis_Enzymes"/>
</dbReference>
<dbReference type="Proteomes" id="UP000218267">
    <property type="component" value="Chromosome"/>
</dbReference>
<reference evidence="3" key="2">
    <citation type="journal article" date="2020" name="Antonie Van Leeuwenhoek">
        <title>Labilibaculum antarcticum sp. nov., a novel facultative anaerobic, psychrotorelant bacterium isolated from marine sediment of Antarctica.</title>
        <authorList>
            <person name="Watanabe M."/>
            <person name="Kojima H."/>
            <person name="Fukui M."/>
        </authorList>
    </citation>
    <scope>NUCLEOTIDE SEQUENCE [LARGE SCALE GENOMIC DNA]</scope>
    <source>
        <strain evidence="3">SPP2</strain>
    </source>
</reference>
<name>A0A1Y1CMK4_9BACT</name>
<dbReference type="PANTHER" id="PTHR30383:SF5">
    <property type="entry name" value="SGNH HYDROLASE-TYPE ESTERASE DOMAIN-CONTAINING PROTEIN"/>
    <property type="match status" value="1"/>
</dbReference>
<dbReference type="PROSITE" id="PS01098">
    <property type="entry name" value="LIPASE_GDSL_SER"/>
    <property type="match status" value="1"/>
</dbReference>
<dbReference type="InterPro" id="IPR013830">
    <property type="entry name" value="SGNH_hydro"/>
</dbReference>
<dbReference type="KEGG" id="mbas:ALGA_2163"/>
<accession>A0A1Y1CMK4</accession>
<dbReference type="RefSeq" id="WP_096429350.1">
    <property type="nucleotide sequence ID" value="NZ_AP018042.1"/>
</dbReference>
<gene>
    <name evidence="2" type="ORF">ALGA_2163</name>
</gene>
<dbReference type="GO" id="GO:0006629">
    <property type="term" value="P:lipid metabolic process"/>
    <property type="evidence" value="ECO:0007669"/>
    <property type="project" value="InterPro"/>
</dbReference>
<protein>
    <recommendedName>
        <fullName evidence="1">SGNH hydrolase-type esterase domain-containing protein</fullName>
    </recommendedName>
</protein>
<feature type="domain" description="SGNH hydrolase-type esterase" evidence="1">
    <location>
        <begin position="7"/>
        <end position="165"/>
    </location>
</feature>
<dbReference type="Pfam" id="PF13472">
    <property type="entry name" value="Lipase_GDSL_2"/>
    <property type="match status" value="1"/>
</dbReference>
<evidence type="ECO:0000313" key="3">
    <source>
        <dbReference type="Proteomes" id="UP000218267"/>
    </source>
</evidence>
<evidence type="ECO:0000313" key="2">
    <source>
        <dbReference type="EMBL" id="BAX80501.1"/>
    </source>
</evidence>
<organism evidence="2 3">
    <name type="scientific">Labilibaculum antarcticum</name>
    <dbReference type="NCBI Taxonomy" id="1717717"/>
    <lineage>
        <taxon>Bacteria</taxon>
        <taxon>Pseudomonadati</taxon>
        <taxon>Bacteroidota</taxon>
        <taxon>Bacteroidia</taxon>
        <taxon>Marinilabiliales</taxon>
        <taxon>Marinifilaceae</taxon>
        <taxon>Labilibaculum</taxon>
    </lineage>
</organism>
<dbReference type="OrthoDB" id="9805821at2"/>
<dbReference type="InterPro" id="IPR008265">
    <property type="entry name" value="Lipase_GDSL_AS"/>
</dbReference>
<dbReference type="EMBL" id="AP018042">
    <property type="protein sequence ID" value="BAX80501.1"/>
    <property type="molecule type" value="Genomic_DNA"/>
</dbReference>
<dbReference type="GO" id="GO:0004622">
    <property type="term" value="F:phosphatidylcholine lysophospholipase activity"/>
    <property type="evidence" value="ECO:0007669"/>
    <property type="project" value="TreeGrafter"/>
</dbReference>
<dbReference type="PANTHER" id="PTHR30383">
    <property type="entry name" value="THIOESTERASE 1/PROTEASE 1/LYSOPHOSPHOLIPASE L1"/>
    <property type="match status" value="1"/>
</dbReference>
<dbReference type="AlphaFoldDB" id="A0A1Y1CMK4"/>
<dbReference type="InterPro" id="IPR036514">
    <property type="entry name" value="SGNH_hydro_sf"/>
</dbReference>
<dbReference type="SUPFAM" id="SSF52266">
    <property type="entry name" value="SGNH hydrolase"/>
    <property type="match status" value="1"/>
</dbReference>
<evidence type="ECO:0000259" key="1">
    <source>
        <dbReference type="Pfam" id="PF13472"/>
    </source>
</evidence>
<sequence length="176" mass="20487">MKNRIAFLGDSLTEGGSWDEFFPAYETANFGISGERSDEILFRLDEVLFWEPKKIFLMMGINDLGEGLGYEKVLKNHQKLFSIMKEHKDIELIVQSLLPINDTMLESANFNGTKIFELNYHLRDLCEKEKITFVDLYTAFSTYTNQLIHDYTNDGLHLNEAGYRIWQNCLQSQNLI</sequence>